<gene>
    <name evidence="2" type="ORF">MCYG_06228</name>
</gene>
<protein>
    <submittedName>
        <fullName evidence="2">Uncharacterized protein</fullName>
    </submittedName>
</protein>
<accession>C5FU25</accession>
<organism evidence="2 3">
    <name type="scientific">Arthroderma otae (strain ATCC MYA-4605 / CBS 113480)</name>
    <name type="common">Microsporum canis</name>
    <dbReference type="NCBI Taxonomy" id="554155"/>
    <lineage>
        <taxon>Eukaryota</taxon>
        <taxon>Fungi</taxon>
        <taxon>Dikarya</taxon>
        <taxon>Ascomycota</taxon>
        <taxon>Pezizomycotina</taxon>
        <taxon>Eurotiomycetes</taxon>
        <taxon>Eurotiomycetidae</taxon>
        <taxon>Onygenales</taxon>
        <taxon>Arthrodermataceae</taxon>
        <taxon>Microsporum</taxon>
    </lineage>
</organism>
<evidence type="ECO:0000256" key="1">
    <source>
        <dbReference type="SAM" id="MobiDB-lite"/>
    </source>
</evidence>
<dbReference type="EMBL" id="DS995706">
    <property type="protein sequence ID" value="EEQ33409.1"/>
    <property type="molecule type" value="Genomic_DNA"/>
</dbReference>
<dbReference type="HOGENOM" id="CLU_1061619_0_0_1"/>
<dbReference type="eggNOG" id="ENOG502RP54">
    <property type="taxonomic scope" value="Eukaryota"/>
</dbReference>
<dbReference type="VEuPathDB" id="FungiDB:MCYG_06228"/>
<sequence>MVCIASRSAIGANAWELTATIPFTANTPFIYHEALPPRALSHHTTASAGLAAECGLKREIKGGKLQSVLQGTCGGSTTCIKNQCVPFAKTGEACSADKPCHANRYCDTVCKKPKSSENEICANNAECWGGVCLKGRCRILGVVCGDDTDCKEGEVCRYEEIIDWLPTLEKTPRVCGKPHESKFGQFCSMDSDCGIRKSTVAQNLLSEVAELIKEQFEVDKSESREPGAATGSQSGEGEVKVEDEHLRCRAGLCVFDSTLHGQEGFTGWPCRVDTNCRSRNCEAQTFADGKLTVKNCAPRRRMTTRSF</sequence>
<dbReference type="OMA" id="CHANRYC"/>
<reference evidence="3" key="1">
    <citation type="journal article" date="2012" name="MBio">
        <title>Comparative genome analysis of Trichophyton rubrum and related dermatophytes reveals candidate genes involved in infection.</title>
        <authorList>
            <person name="Martinez D.A."/>
            <person name="Oliver B.G."/>
            <person name="Graeser Y."/>
            <person name="Goldberg J.M."/>
            <person name="Li W."/>
            <person name="Martinez-Rossi N.M."/>
            <person name="Monod M."/>
            <person name="Shelest E."/>
            <person name="Barton R.C."/>
            <person name="Birch E."/>
            <person name="Brakhage A.A."/>
            <person name="Chen Z."/>
            <person name="Gurr S.J."/>
            <person name="Heiman D."/>
            <person name="Heitman J."/>
            <person name="Kosti I."/>
            <person name="Rossi A."/>
            <person name="Saif S."/>
            <person name="Samalova M."/>
            <person name="Saunders C.W."/>
            <person name="Shea T."/>
            <person name="Summerbell R.C."/>
            <person name="Xu J."/>
            <person name="Young S."/>
            <person name="Zeng Q."/>
            <person name="Birren B.W."/>
            <person name="Cuomo C.A."/>
            <person name="White T.C."/>
        </authorList>
    </citation>
    <scope>NUCLEOTIDE SEQUENCE [LARGE SCALE GENOMIC DNA]</scope>
    <source>
        <strain evidence="3">ATCC MYA-4605 / CBS 113480</strain>
    </source>
</reference>
<feature type="region of interest" description="Disordered" evidence="1">
    <location>
        <begin position="217"/>
        <end position="238"/>
    </location>
</feature>
<dbReference type="GeneID" id="9222503"/>
<dbReference type="RefSeq" id="XP_002844264.1">
    <property type="nucleotide sequence ID" value="XM_002844218.1"/>
</dbReference>
<dbReference type="OrthoDB" id="4405280at2759"/>
<evidence type="ECO:0000313" key="3">
    <source>
        <dbReference type="Proteomes" id="UP000002035"/>
    </source>
</evidence>
<name>C5FU25_ARTOC</name>
<evidence type="ECO:0000313" key="2">
    <source>
        <dbReference type="EMBL" id="EEQ33409.1"/>
    </source>
</evidence>
<keyword evidence="3" id="KW-1185">Reference proteome</keyword>
<dbReference type="AlphaFoldDB" id="C5FU25"/>
<dbReference type="Proteomes" id="UP000002035">
    <property type="component" value="Unassembled WGS sequence"/>
</dbReference>
<proteinExistence type="predicted"/>